<evidence type="ECO:0000313" key="2">
    <source>
        <dbReference type="Proteomes" id="UP000003074"/>
    </source>
</evidence>
<dbReference type="Proteomes" id="UP000003074">
    <property type="component" value="Unassembled WGS sequence"/>
</dbReference>
<accession>F7QTJ6</accession>
<comment type="caution">
    <text evidence="1">The sequence shown here is derived from an EMBL/GenBank/DDBJ whole genome shotgun (WGS) entry which is preliminary data.</text>
</comment>
<dbReference type="PATRIC" id="fig|1041521.3.peg.493"/>
<dbReference type="EMBL" id="AFOI01000002">
    <property type="protein sequence ID" value="EGM52070.1"/>
    <property type="molecule type" value="Genomic_DNA"/>
</dbReference>
<dbReference type="AlphaFoldDB" id="F7QTJ6"/>
<sequence length="47" mass="5302">MVTMGLLSLFMIYVVYYFLARDVGLDKKMGVNSSIVTFIPLRTIVAD</sequence>
<reference evidence="1 2" key="1">
    <citation type="journal article" date="2011" name="J. Bacteriol.">
        <title>Genome Sequence of Lactobacillus salivarius GJ-24, a Probiotic Strain Isolated from Healthy Adult Intestine.</title>
        <authorList>
            <person name="Cho Y.J."/>
            <person name="Choi J.K."/>
            <person name="Kim J.H."/>
            <person name="Lim Y.S."/>
            <person name="Ham J.S."/>
            <person name="Kang D.K."/>
            <person name="Chun J."/>
            <person name="Paik H.D."/>
            <person name="Kim G.B."/>
        </authorList>
    </citation>
    <scope>NUCLEOTIDE SEQUENCE [LARGE SCALE GENOMIC DNA]</scope>
    <source>
        <strain evidence="1 2">GJ-24</strain>
    </source>
</reference>
<evidence type="ECO:0000313" key="1">
    <source>
        <dbReference type="EMBL" id="EGM52070.1"/>
    </source>
</evidence>
<gene>
    <name evidence="1" type="ORF">LSGJ_00490</name>
</gene>
<name>F7QTJ6_9LACO</name>
<protein>
    <submittedName>
        <fullName evidence="1">Uncharacterized protein</fullName>
    </submittedName>
</protein>
<proteinExistence type="predicted"/>
<organism evidence="1 2">
    <name type="scientific">Ligilactobacillus salivarius GJ-24</name>
    <dbReference type="NCBI Taxonomy" id="1041521"/>
    <lineage>
        <taxon>Bacteria</taxon>
        <taxon>Bacillati</taxon>
        <taxon>Bacillota</taxon>
        <taxon>Bacilli</taxon>
        <taxon>Lactobacillales</taxon>
        <taxon>Lactobacillaceae</taxon>
        <taxon>Ligilactobacillus</taxon>
    </lineage>
</organism>